<protein>
    <submittedName>
        <fullName evidence="2">PREDICTED: PRUPE_8G067400</fullName>
    </submittedName>
</protein>
<keyword evidence="1" id="KW-0812">Transmembrane</keyword>
<dbReference type="InParanoid" id="A0A5E4G1W9"/>
<proteinExistence type="predicted"/>
<evidence type="ECO:0000256" key="1">
    <source>
        <dbReference type="SAM" id="Phobius"/>
    </source>
</evidence>
<sequence>MASSWSGPSHVGFYGGLVVRVAIWKVSQGAGGACWGFIGGWGLGFFLGHMDLVHSWILGVGHDFRQLGLLVVIYVPISLGFFVMGTWDPGGDRALIVFEQFFRRHPVLTDSRSECRICINEFADRATETSFEGSPSSP</sequence>
<organism evidence="2 3">
    <name type="scientific">Prunus dulcis</name>
    <name type="common">Almond</name>
    <name type="synonym">Amygdalus dulcis</name>
    <dbReference type="NCBI Taxonomy" id="3755"/>
    <lineage>
        <taxon>Eukaryota</taxon>
        <taxon>Viridiplantae</taxon>
        <taxon>Streptophyta</taxon>
        <taxon>Embryophyta</taxon>
        <taxon>Tracheophyta</taxon>
        <taxon>Spermatophyta</taxon>
        <taxon>Magnoliopsida</taxon>
        <taxon>eudicotyledons</taxon>
        <taxon>Gunneridae</taxon>
        <taxon>Pentapetalae</taxon>
        <taxon>rosids</taxon>
        <taxon>fabids</taxon>
        <taxon>Rosales</taxon>
        <taxon>Rosaceae</taxon>
        <taxon>Amygdaloideae</taxon>
        <taxon>Amygdaleae</taxon>
        <taxon>Prunus</taxon>
    </lineage>
</organism>
<reference evidence="3" key="1">
    <citation type="journal article" date="2020" name="Plant J.">
        <title>Transposons played a major role in the diversification between the closely related almond and peach genomes: results from the almond genome sequence.</title>
        <authorList>
            <person name="Alioto T."/>
            <person name="Alexiou K.G."/>
            <person name="Bardil A."/>
            <person name="Barteri F."/>
            <person name="Castanera R."/>
            <person name="Cruz F."/>
            <person name="Dhingra A."/>
            <person name="Duval H."/>
            <person name="Fernandez I Marti A."/>
            <person name="Frias L."/>
            <person name="Galan B."/>
            <person name="Garcia J.L."/>
            <person name="Howad W."/>
            <person name="Gomez-Garrido J."/>
            <person name="Gut M."/>
            <person name="Julca I."/>
            <person name="Morata J."/>
            <person name="Puigdomenech P."/>
            <person name="Ribeca P."/>
            <person name="Rubio Cabetas M.J."/>
            <person name="Vlasova A."/>
            <person name="Wirthensohn M."/>
            <person name="Garcia-Mas J."/>
            <person name="Gabaldon T."/>
            <person name="Casacuberta J.M."/>
            <person name="Arus P."/>
        </authorList>
    </citation>
    <scope>NUCLEOTIDE SEQUENCE [LARGE SCALE GENOMIC DNA]</scope>
    <source>
        <strain evidence="3">cv. Texas</strain>
    </source>
</reference>
<gene>
    <name evidence="2" type="ORF">ALMOND_2B027470</name>
</gene>
<name>A0A5E4G1W9_PRUDU</name>
<dbReference type="Proteomes" id="UP000327085">
    <property type="component" value="Chromosome 3"/>
</dbReference>
<evidence type="ECO:0000313" key="2">
    <source>
        <dbReference type="EMBL" id="VVA33670.1"/>
    </source>
</evidence>
<feature type="transmembrane region" description="Helical" evidence="1">
    <location>
        <begin position="29"/>
        <end position="47"/>
    </location>
</feature>
<evidence type="ECO:0000313" key="3">
    <source>
        <dbReference type="Proteomes" id="UP000327085"/>
    </source>
</evidence>
<keyword evidence="1" id="KW-1133">Transmembrane helix</keyword>
<dbReference type="AlphaFoldDB" id="A0A5E4G1W9"/>
<dbReference type="EMBL" id="CABIKO010000299">
    <property type="protein sequence ID" value="VVA33670.1"/>
    <property type="molecule type" value="Genomic_DNA"/>
</dbReference>
<accession>A0A5E4G1W9</accession>
<feature type="transmembrane region" description="Helical" evidence="1">
    <location>
        <begin position="67"/>
        <end position="87"/>
    </location>
</feature>
<keyword evidence="1" id="KW-0472">Membrane</keyword>
<dbReference type="Gramene" id="VVA33670">
    <property type="protein sequence ID" value="VVA33670"/>
    <property type="gene ID" value="Prudul26B027470"/>
</dbReference>